<organism evidence="2 3">
    <name type="scientific">Fusarium longipes</name>
    <dbReference type="NCBI Taxonomy" id="694270"/>
    <lineage>
        <taxon>Eukaryota</taxon>
        <taxon>Fungi</taxon>
        <taxon>Dikarya</taxon>
        <taxon>Ascomycota</taxon>
        <taxon>Pezizomycotina</taxon>
        <taxon>Sordariomycetes</taxon>
        <taxon>Hypocreomycetidae</taxon>
        <taxon>Hypocreales</taxon>
        <taxon>Nectriaceae</taxon>
        <taxon>Fusarium</taxon>
    </lineage>
</organism>
<feature type="transmembrane region" description="Helical" evidence="1">
    <location>
        <begin position="119"/>
        <end position="137"/>
    </location>
</feature>
<sequence>MSRTENVSTKYEEVIRADNELKSLYLSWPQALRDTNTVPSDCPFSDNLPAELMPAMLLMSTAQKIFTVHRQFQLSCFRDRRYAFSQLSCVTIAERCIEAFQRWPDSLGTRICRRMWTTLSYMISCCITLLFALLFRAQNPLTYDFDRIRRYVEFGKDFIGKEERTSSIARRGVKLLSALMDLEKSSEFSADVEADIGNAIRQVVLADENTAESNQTEGYQIVFPYGQDLWDSLMGESLSNVSL</sequence>
<name>A0A395SGU2_9HYPO</name>
<reference evidence="2 3" key="1">
    <citation type="journal article" date="2018" name="PLoS Pathog.">
        <title>Evolution of structural diversity of trichothecenes, a family of toxins produced by plant pathogenic and entomopathogenic fungi.</title>
        <authorList>
            <person name="Proctor R.H."/>
            <person name="McCormick S.P."/>
            <person name="Kim H.S."/>
            <person name="Cardoza R.E."/>
            <person name="Stanley A.M."/>
            <person name="Lindo L."/>
            <person name="Kelly A."/>
            <person name="Brown D.W."/>
            <person name="Lee T."/>
            <person name="Vaughan M.M."/>
            <person name="Alexander N.J."/>
            <person name="Busman M."/>
            <person name="Gutierrez S."/>
        </authorList>
    </citation>
    <scope>NUCLEOTIDE SEQUENCE [LARGE SCALE GENOMIC DNA]</scope>
    <source>
        <strain evidence="2 3">NRRL 20695</strain>
    </source>
</reference>
<dbReference type="CDD" id="cd12148">
    <property type="entry name" value="fungal_TF_MHR"/>
    <property type="match status" value="1"/>
</dbReference>
<evidence type="ECO:0000313" key="3">
    <source>
        <dbReference type="Proteomes" id="UP000266234"/>
    </source>
</evidence>
<evidence type="ECO:0000313" key="2">
    <source>
        <dbReference type="EMBL" id="RGP71684.1"/>
    </source>
</evidence>
<protein>
    <submittedName>
        <fullName evidence="2">Transcriptional regulatory</fullName>
    </submittedName>
</protein>
<proteinExistence type="predicted"/>
<dbReference type="OrthoDB" id="410267at2759"/>
<gene>
    <name evidence="2" type="ORF">FLONG3_6988</name>
</gene>
<dbReference type="EMBL" id="PXOG01000155">
    <property type="protein sequence ID" value="RGP71684.1"/>
    <property type="molecule type" value="Genomic_DNA"/>
</dbReference>
<keyword evidence="1" id="KW-1133">Transmembrane helix</keyword>
<keyword evidence="3" id="KW-1185">Reference proteome</keyword>
<keyword evidence="1" id="KW-0812">Transmembrane</keyword>
<dbReference type="AlphaFoldDB" id="A0A395SGU2"/>
<evidence type="ECO:0000256" key="1">
    <source>
        <dbReference type="SAM" id="Phobius"/>
    </source>
</evidence>
<accession>A0A395SGU2</accession>
<dbReference type="Proteomes" id="UP000266234">
    <property type="component" value="Unassembled WGS sequence"/>
</dbReference>
<dbReference type="STRING" id="694270.A0A395SGU2"/>
<keyword evidence="1" id="KW-0472">Membrane</keyword>
<comment type="caution">
    <text evidence="2">The sequence shown here is derived from an EMBL/GenBank/DDBJ whole genome shotgun (WGS) entry which is preliminary data.</text>
</comment>